<dbReference type="GO" id="GO:0042149">
    <property type="term" value="P:cellular response to glucose starvation"/>
    <property type="evidence" value="ECO:0007669"/>
    <property type="project" value="TreeGrafter"/>
</dbReference>
<keyword evidence="2 3" id="KW-0129">CBS domain</keyword>
<keyword evidence="1" id="KW-0677">Repeat</keyword>
<feature type="domain" description="CBS" evidence="4">
    <location>
        <begin position="320"/>
        <end position="374"/>
    </location>
</feature>
<dbReference type="PANTHER" id="PTHR13780:SF36">
    <property type="entry name" value="CBS DOMAIN-CONTAINING PROTEIN"/>
    <property type="match status" value="1"/>
</dbReference>
<dbReference type="PROSITE" id="PS51371">
    <property type="entry name" value="CBS"/>
    <property type="match status" value="4"/>
</dbReference>
<dbReference type="InterPro" id="IPR050511">
    <property type="entry name" value="AMPK_gamma/SDS23_families"/>
</dbReference>
<keyword evidence="6" id="KW-1185">Reference proteome</keyword>
<dbReference type="PANTHER" id="PTHR13780">
    <property type="entry name" value="AMP-ACTIVATED PROTEIN KINASE, GAMMA REGULATORY SUBUNIT"/>
    <property type="match status" value="1"/>
</dbReference>
<evidence type="ECO:0000313" key="6">
    <source>
        <dbReference type="Proteomes" id="UP000269721"/>
    </source>
</evidence>
<dbReference type="Gene3D" id="3.10.580.10">
    <property type="entry name" value="CBS-domain"/>
    <property type="match status" value="2"/>
</dbReference>
<evidence type="ECO:0000259" key="4">
    <source>
        <dbReference type="PROSITE" id="PS51371"/>
    </source>
</evidence>
<sequence length="374" mass="40700">MRDGTTTAWRAYGPPVCSNSLLSSPSPQADQDPVCSFLDDTSVAHLLRLSRSGPVHPVCLDSELTVKEGCMALADHKISSAPVYDRSSGSFIGMLDYGDLVTYVLAVLHKVHFDEVFTPDSDWEITDIVKRALPDKDGVPIKLLSNISHKDPLVSFLGTTSGLEAVRAFSRSKLHRIVVLEEQEAGKPKTFIGVLSMSTVVAYVASHFGKLSGKMVPKPLWPKGEKTLEQLGLVSPEKELIYITVDDTVLTALSKMHEHKISSVAIVNRGGEADELYGSISMADIKEIFAVQGGWKSLYKEAFKFLCALRSQQGLDANGDDRVPSFTVSPTSTLLHAIEKIAATRAHRVWVVDARKAPIGVVSLSDVMNVIAKE</sequence>
<feature type="domain" description="CBS" evidence="4">
    <location>
        <begin position="234"/>
        <end position="297"/>
    </location>
</feature>
<dbReference type="Proteomes" id="UP000269721">
    <property type="component" value="Unassembled WGS sequence"/>
</dbReference>
<organism evidence="5 6">
    <name type="scientific">Blyttiomyces helicus</name>
    <dbReference type="NCBI Taxonomy" id="388810"/>
    <lineage>
        <taxon>Eukaryota</taxon>
        <taxon>Fungi</taxon>
        <taxon>Fungi incertae sedis</taxon>
        <taxon>Chytridiomycota</taxon>
        <taxon>Chytridiomycota incertae sedis</taxon>
        <taxon>Chytridiomycetes</taxon>
        <taxon>Chytridiomycetes incertae sedis</taxon>
        <taxon>Blyttiomyces</taxon>
    </lineage>
</organism>
<evidence type="ECO:0000256" key="3">
    <source>
        <dbReference type="PROSITE-ProRule" id="PRU00703"/>
    </source>
</evidence>
<dbReference type="SUPFAM" id="SSF54631">
    <property type="entry name" value="CBS-domain pair"/>
    <property type="match status" value="2"/>
</dbReference>
<feature type="domain" description="CBS" evidence="4">
    <location>
        <begin position="147"/>
        <end position="211"/>
    </location>
</feature>
<proteinExistence type="predicted"/>
<gene>
    <name evidence="5" type="ORF">BDK51DRAFT_16879</name>
</gene>
<dbReference type="Pfam" id="PF00571">
    <property type="entry name" value="CBS"/>
    <property type="match status" value="3"/>
</dbReference>
<evidence type="ECO:0000256" key="1">
    <source>
        <dbReference type="ARBA" id="ARBA00022737"/>
    </source>
</evidence>
<accession>A0A4P9WCC0</accession>
<evidence type="ECO:0000256" key="2">
    <source>
        <dbReference type="ARBA" id="ARBA00023122"/>
    </source>
</evidence>
<evidence type="ECO:0000313" key="5">
    <source>
        <dbReference type="EMBL" id="RKO87996.1"/>
    </source>
</evidence>
<reference evidence="6" key="1">
    <citation type="journal article" date="2018" name="Nat. Microbiol.">
        <title>Leveraging single-cell genomics to expand the fungal tree of life.</title>
        <authorList>
            <person name="Ahrendt S.R."/>
            <person name="Quandt C.A."/>
            <person name="Ciobanu D."/>
            <person name="Clum A."/>
            <person name="Salamov A."/>
            <person name="Andreopoulos B."/>
            <person name="Cheng J.F."/>
            <person name="Woyke T."/>
            <person name="Pelin A."/>
            <person name="Henrissat B."/>
            <person name="Reynolds N.K."/>
            <person name="Benny G.L."/>
            <person name="Smith M.E."/>
            <person name="James T.Y."/>
            <person name="Grigoriev I.V."/>
        </authorList>
    </citation>
    <scope>NUCLEOTIDE SEQUENCE [LARGE SCALE GENOMIC DNA]</scope>
</reference>
<protein>
    <recommendedName>
        <fullName evidence="4">CBS domain-containing protein</fullName>
    </recommendedName>
</protein>
<dbReference type="OrthoDB" id="449052at2759"/>
<dbReference type="GO" id="GO:0004865">
    <property type="term" value="F:protein serine/threonine phosphatase inhibitor activity"/>
    <property type="evidence" value="ECO:0007669"/>
    <property type="project" value="TreeGrafter"/>
</dbReference>
<feature type="domain" description="CBS" evidence="4">
    <location>
        <begin position="49"/>
        <end position="115"/>
    </location>
</feature>
<dbReference type="InterPro" id="IPR000644">
    <property type="entry name" value="CBS_dom"/>
</dbReference>
<dbReference type="InterPro" id="IPR046342">
    <property type="entry name" value="CBS_dom_sf"/>
</dbReference>
<dbReference type="CDD" id="cd02205">
    <property type="entry name" value="CBS_pair_SF"/>
    <property type="match status" value="2"/>
</dbReference>
<dbReference type="AlphaFoldDB" id="A0A4P9WCC0"/>
<name>A0A4P9WCC0_9FUNG</name>
<dbReference type="SMART" id="SM00116">
    <property type="entry name" value="CBS"/>
    <property type="match status" value="4"/>
</dbReference>
<dbReference type="EMBL" id="KZ997012">
    <property type="protein sequence ID" value="RKO87996.1"/>
    <property type="molecule type" value="Genomic_DNA"/>
</dbReference>